<feature type="binding site" evidence="8">
    <location>
        <position position="176"/>
    </location>
    <ligand>
        <name>Mn(2+)</name>
        <dbReference type="ChEBI" id="CHEBI:29035"/>
    </ligand>
</feature>
<evidence type="ECO:0000256" key="2">
    <source>
        <dbReference type="ARBA" id="ARBA00022723"/>
    </source>
</evidence>
<keyword evidence="8" id="KW-0533">Nickel</keyword>
<evidence type="ECO:0000256" key="8">
    <source>
        <dbReference type="PIRSR" id="PIRSR601088-3"/>
    </source>
</evidence>
<evidence type="ECO:0000256" key="1">
    <source>
        <dbReference type="ARBA" id="ARBA00010141"/>
    </source>
</evidence>
<keyword evidence="5 8" id="KW-0464">Manganese</keyword>
<dbReference type="OrthoDB" id="9767022at2"/>
<evidence type="ECO:0000256" key="10">
    <source>
        <dbReference type="RuleBase" id="RU361152"/>
    </source>
</evidence>
<evidence type="ECO:0000313" key="12">
    <source>
        <dbReference type="EMBL" id="SES91606.1"/>
    </source>
</evidence>
<accession>A0A1I0ABL0</accession>
<dbReference type="InterPro" id="IPR036291">
    <property type="entry name" value="NAD(P)-bd_dom_sf"/>
</dbReference>
<dbReference type="InterPro" id="IPR019802">
    <property type="entry name" value="GlycHydrolase_4_CS"/>
</dbReference>
<evidence type="ECO:0000256" key="3">
    <source>
        <dbReference type="ARBA" id="ARBA00022801"/>
    </source>
</evidence>
<dbReference type="Pfam" id="PF02056">
    <property type="entry name" value="Glyco_hydro_4"/>
    <property type="match status" value="1"/>
</dbReference>
<dbReference type="SUPFAM" id="SSF51735">
    <property type="entry name" value="NAD(P)-binding Rossmann-fold domains"/>
    <property type="match status" value="1"/>
</dbReference>
<sequence length="441" mass="49091">MTDSNTRKKLKVVTIGGGSSYTPEIVEGFILRHSKLPITELWLVDVEGGREKLEIVGQLAKRMVEKAGIKCTVHLSFDRKEALKDADFVTTQIRVGMLDARIRDERIPLKHGLLGQETNGLGGFAKALRTIPVILDICRDMERLCPNAWLINFSNPAGIVTEAVLKHSKIKTIGLCNVPIGMNKMVAEILGREEKDFLFPMVGMNHFIYGTNVWVDGEDKLQEVLNNLEYDAASKPVNIQDIPWQTEQIRHLGVIPCFYHQYYYSTSDVLEKQLHDYESNGTRAETVKAVEAELFELYKDKELTVKPKQLEQRGGAHYSDAACNLISAIYNNSHELMTVNVRNNGTIRNIPDNSAIEATCVVGTYGAIPLNFPELPPTVSGLVALMKSFEQMTVEAAVTGNYGAALQALTLNPLVPSGKVAKALLDEILEVNKDYLPQFFK</sequence>
<dbReference type="GO" id="GO:0005975">
    <property type="term" value="P:carbohydrate metabolic process"/>
    <property type="evidence" value="ECO:0007669"/>
    <property type="project" value="InterPro"/>
</dbReference>
<dbReference type="Gene3D" id="3.40.50.720">
    <property type="entry name" value="NAD(P)-binding Rossmann-like Domain"/>
    <property type="match status" value="1"/>
</dbReference>
<feature type="binding site" evidence="7">
    <location>
        <position position="155"/>
    </location>
    <ligand>
        <name>substrate</name>
    </ligand>
</feature>
<gene>
    <name evidence="12" type="ORF">SAMN02583745_00879</name>
</gene>
<dbReference type="AlphaFoldDB" id="A0A1I0ABL0"/>
<dbReference type="EMBL" id="FOHV01000005">
    <property type="protein sequence ID" value="SES91606.1"/>
    <property type="molecule type" value="Genomic_DNA"/>
</dbReference>
<dbReference type="PROSITE" id="PS01324">
    <property type="entry name" value="GLYCOSYL_HYDROL_F4"/>
    <property type="match status" value="1"/>
</dbReference>
<organism evidence="12 13">
    <name type="scientific">Thorsellia anophelis DSM 18579</name>
    <dbReference type="NCBI Taxonomy" id="1123402"/>
    <lineage>
        <taxon>Bacteria</taxon>
        <taxon>Pseudomonadati</taxon>
        <taxon>Pseudomonadota</taxon>
        <taxon>Gammaproteobacteria</taxon>
        <taxon>Enterobacterales</taxon>
        <taxon>Thorselliaceae</taxon>
        <taxon>Thorsellia</taxon>
    </lineage>
</organism>
<dbReference type="Gene3D" id="3.90.110.10">
    <property type="entry name" value="Lactate dehydrogenase/glycoside hydrolase, family 4, C-terminal"/>
    <property type="match status" value="1"/>
</dbReference>
<dbReference type="GO" id="GO:0016616">
    <property type="term" value="F:oxidoreductase activity, acting on the CH-OH group of donors, NAD or NADP as acceptor"/>
    <property type="evidence" value="ECO:0007669"/>
    <property type="project" value="InterPro"/>
</dbReference>
<evidence type="ECO:0000256" key="5">
    <source>
        <dbReference type="ARBA" id="ARBA00023211"/>
    </source>
</evidence>
<dbReference type="Pfam" id="PF11975">
    <property type="entry name" value="Glyco_hydro_4C"/>
    <property type="match status" value="1"/>
</dbReference>
<protein>
    <submittedName>
        <fullName evidence="12">6-phospho-beta-glucosidase</fullName>
    </submittedName>
</protein>
<comment type="cofactor">
    <cofactor evidence="10">
        <name>NAD(+)</name>
        <dbReference type="ChEBI" id="CHEBI:57540"/>
    </cofactor>
    <text evidence="10">Binds 1 NAD(+) per subunit.</text>
</comment>
<keyword evidence="8" id="KW-0170">Cobalt</keyword>
<evidence type="ECO:0000313" key="13">
    <source>
        <dbReference type="Proteomes" id="UP000242642"/>
    </source>
</evidence>
<dbReference type="PRINTS" id="PR00732">
    <property type="entry name" value="GLHYDRLASE4"/>
</dbReference>
<feature type="binding site" evidence="8">
    <location>
        <position position="206"/>
    </location>
    <ligand>
        <name>Mn(2+)</name>
        <dbReference type="ChEBI" id="CHEBI:29035"/>
    </ligand>
</feature>
<keyword evidence="13" id="KW-1185">Reference proteome</keyword>
<name>A0A1I0ABL0_9GAMM</name>
<dbReference type="SUPFAM" id="SSF56327">
    <property type="entry name" value="LDH C-terminal domain-like"/>
    <property type="match status" value="1"/>
</dbReference>
<dbReference type="InterPro" id="IPR001088">
    <property type="entry name" value="Glyco_hydro_4"/>
</dbReference>
<evidence type="ECO:0000256" key="6">
    <source>
        <dbReference type="ARBA" id="ARBA00023295"/>
    </source>
</evidence>
<reference evidence="13" key="1">
    <citation type="submission" date="2016-10" db="EMBL/GenBank/DDBJ databases">
        <authorList>
            <person name="Varghese N."/>
            <person name="Submissions S."/>
        </authorList>
    </citation>
    <scope>NUCLEOTIDE SEQUENCE [LARGE SCALE GENOMIC DNA]</scope>
    <source>
        <strain evidence="13">DSM 18579</strain>
    </source>
</reference>
<feature type="domain" description="Glycosyl hydrolase family 4 C-terminal" evidence="11">
    <location>
        <begin position="201"/>
        <end position="415"/>
    </location>
</feature>
<dbReference type="PANTHER" id="PTHR32092">
    <property type="entry name" value="6-PHOSPHO-BETA-GLUCOSIDASE-RELATED"/>
    <property type="match status" value="1"/>
</dbReference>
<keyword evidence="4 10" id="KW-0520">NAD</keyword>
<evidence type="ECO:0000256" key="9">
    <source>
        <dbReference type="PIRSR" id="PIRSR601088-4"/>
    </source>
</evidence>
<keyword evidence="2 8" id="KW-0479">Metal-binding</keyword>
<dbReference type="GO" id="GO:0004553">
    <property type="term" value="F:hydrolase activity, hydrolyzing O-glycosyl compounds"/>
    <property type="evidence" value="ECO:0007669"/>
    <property type="project" value="InterPro"/>
</dbReference>
<dbReference type="InterPro" id="IPR022616">
    <property type="entry name" value="Glyco_hydro_4_C"/>
</dbReference>
<comment type="similarity">
    <text evidence="1 10">Belongs to the glycosyl hydrolase 4 family.</text>
</comment>
<dbReference type="STRING" id="1123402.SAMN02583745_00879"/>
<dbReference type="GO" id="GO:0046872">
    <property type="term" value="F:metal ion binding"/>
    <property type="evidence" value="ECO:0007669"/>
    <property type="project" value="UniProtKB-KW"/>
</dbReference>
<dbReference type="InterPro" id="IPR015955">
    <property type="entry name" value="Lactate_DH/Glyco_Ohase_4_C"/>
</dbReference>
<dbReference type="RefSeq" id="WP_093318096.1">
    <property type="nucleotide sequence ID" value="NZ_FOHV01000005.1"/>
</dbReference>
<feature type="binding site" evidence="7">
    <location>
        <position position="101"/>
    </location>
    <ligand>
        <name>substrate</name>
    </ligand>
</feature>
<feature type="site" description="Increases basicity of active site Tyr" evidence="9">
    <location>
        <position position="117"/>
    </location>
</feature>
<keyword evidence="8" id="KW-0408">Iron</keyword>
<keyword evidence="6 10" id="KW-0326">Glycosidase</keyword>
<proteinExistence type="inferred from homology"/>
<dbReference type="CDD" id="cd05296">
    <property type="entry name" value="GH4_P_beta_glucosidase"/>
    <property type="match status" value="1"/>
</dbReference>
<dbReference type="PANTHER" id="PTHR32092:SF5">
    <property type="entry name" value="6-PHOSPHO-BETA-GLUCOSIDASE"/>
    <property type="match status" value="1"/>
</dbReference>
<dbReference type="Proteomes" id="UP000242642">
    <property type="component" value="Unassembled WGS sequence"/>
</dbReference>
<keyword evidence="3 10" id="KW-0378">Hydrolase</keyword>
<evidence type="ECO:0000256" key="7">
    <source>
        <dbReference type="PIRSR" id="PIRSR601088-2"/>
    </source>
</evidence>
<evidence type="ECO:0000256" key="4">
    <source>
        <dbReference type="ARBA" id="ARBA00023027"/>
    </source>
</evidence>
<evidence type="ECO:0000259" key="11">
    <source>
        <dbReference type="Pfam" id="PF11975"/>
    </source>
</evidence>